<protein>
    <submittedName>
        <fullName evidence="1">Uncharacterized protein</fullName>
    </submittedName>
</protein>
<keyword evidence="2" id="KW-1185">Reference proteome</keyword>
<accession>A0AAW1XPI1</accession>
<dbReference type="Proteomes" id="UP001457282">
    <property type="component" value="Unassembled WGS sequence"/>
</dbReference>
<name>A0AAW1XPI1_RUBAR</name>
<evidence type="ECO:0000313" key="1">
    <source>
        <dbReference type="EMBL" id="KAK9938269.1"/>
    </source>
</evidence>
<dbReference type="AlphaFoldDB" id="A0AAW1XPI1"/>
<sequence>MVKKVAGNDRESGWNLEWEEEKRRRRKRGEKEEEEGGLCDRMRLNDPMDELSHSIRLVKGISSLCGDAPVVVRRCCRLLWW</sequence>
<comment type="caution">
    <text evidence="1">The sequence shown here is derived from an EMBL/GenBank/DDBJ whole genome shotgun (WGS) entry which is preliminary data.</text>
</comment>
<dbReference type="EMBL" id="JBEDUW010000003">
    <property type="protein sequence ID" value="KAK9938269.1"/>
    <property type="molecule type" value="Genomic_DNA"/>
</dbReference>
<gene>
    <name evidence="1" type="ORF">M0R45_015019</name>
</gene>
<proteinExistence type="predicted"/>
<reference evidence="1 2" key="1">
    <citation type="journal article" date="2023" name="G3 (Bethesda)">
        <title>A chromosome-length genome assembly and annotation of blackberry (Rubus argutus, cv. 'Hillquist').</title>
        <authorList>
            <person name="Bruna T."/>
            <person name="Aryal R."/>
            <person name="Dudchenko O."/>
            <person name="Sargent D.J."/>
            <person name="Mead D."/>
            <person name="Buti M."/>
            <person name="Cavallini A."/>
            <person name="Hytonen T."/>
            <person name="Andres J."/>
            <person name="Pham M."/>
            <person name="Weisz D."/>
            <person name="Mascagni F."/>
            <person name="Usai G."/>
            <person name="Natali L."/>
            <person name="Bassil N."/>
            <person name="Fernandez G.E."/>
            <person name="Lomsadze A."/>
            <person name="Armour M."/>
            <person name="Olukolu B."/>
            <person name="Poorten T."/>
            <person name="Britton C."/>
            <person name="Davik J."/>
            <person name="Ashrafi H."/>
            <person name="Aiden E.L."/>
            <person name="Borodovsky M."/>
            <person name="Worthington M."/>
        </authorList>
    </citation>
    <scope>NUCLEOTIDE SEQUENCE [LARGE SCALE GENOMIC DNA]</scope>
    <source>
        <strain evidence="1">PI 553951</strain>
    </source>
</reference>
<evidence type="ECO:0000313" key="2">
    <source>
        <dbReference type="Proteomes" id="UP001457282"/>
    </source>
</evidence>
<organism evidence="1 2">
    <name type="scientific">Rubus argutus</name>
    <name type="common">Southern blackberry</name>
    <dbReference type="NCBI Taxonomy" id="59490"/>
    <lineage>
        <taxon>Eukaryota</taxon>
        <taxon>Viridiplantae</taxon>
        <taxon>Streptophyta</taxon>
        <taxon>Embryophyta</taxon>
        <taxon>Tracheophyta</taxon>
        <taxon>Spermatophyta</taxon>
        <taxon>Magnoliopsida</taxon>
        <taxon>eudicotyledons</taxon>
        <taxon>Gunneridae</taxon>
        <taxon>Pentapetalae</taxon>
        <taxon>rosids</taxon>
        <taxon>fabids</taxon>
        <taxon>Rosales</taxon>
        <taxon>Rosaceae</taxon>
        <taxon>Rosoideae</taxon>
        <taxon>Rosoideae incertae sedis</taxon>
        <taxon>Rubus</taxon>
    </lineage>
</organism>